<proteinExistence type="inferred from homology"/>
<dbReference type="PANTHER" id="PTHR33281">
    <property type="entry name" value="UPF0187 PROTEIN YNEE"/>
    <property type="match status" value="1"/>
</dbReference>
<evidence type="ECO:0000256" key="8">
    <source>
        <dbReference type="ARBA" id="ARBA00034708"/>
    </source>
</evidence>
<dbReference type="GO" id="GO:0005254">
    <property type="term" value="F:chloride channel activity"/>
    <property type="evidence" value="ECO:0007669"/>
    <property type="project" value="InterPro"/>
</dbReference>
<dbReference type="Pfam" id="PF25539">
    <property type="entry name" value="Bestrophin_2"/>
    <property type="match status" value="1"/>
</dbReference>
<accession>A0A562TBY6</accession>
<name>A0A562TBY6_CHIJA</name>
<keyword evidence="4 9" id="KW-0812">Transmembrane</keyword>
<keyword evidence="3" id="KW-1003">Cell membrane</keyword>
<evidence type="ECO:0000256" key="7">
    <source>
        <dbReference type="ARBA" id="ARBA00023136"/>
    </source>
</evidence>
<feature type="transmembrane region" description="Helical" evidence="9">
    <location>
        <begin position="265"/>
        <end position="284"/>
    </location>
</feature>
<dbReference type="GO" id="GO:0005886">
    <property type="term" value="C:plasma membrane"/>
    <property type="evidence" value="ECO:0007669"/>
    <property type="project" value="UniProtKB-SubCell"/>
</dbReference>
<dbReference type="OrthoDB" id="445589at2"/>
<evidence type="ECO:0000256" key="2">
    <source>
        <dbReference type="ARBA" id="ARBA00022448"/>
    </source>
</evidence>
<feature type="transmembrane region" description="Helical" evidence="9">
    <location>
        <begin position="20"/>
        <end position="37"/>
    </location>
</feature>
<dbReference type="AlphaFoldDB" id="A0A562TBY6"/>
<evidence type="ECO:0000256" key="6">
    <source>
        <dbReference type="ARBA" id="ARBA00023065"/>
    </source>
</evidence>
<evidence type="ECO:0000256" key="1">
    <source>
        <dbReference type="ARBA" id="ARBA00004651"/>
    </source>
</evidence>
<dbReference type="Proteomes" id="UP000316778">
    <property type="component" value="Unassembled WGS sequence"/>
</dbReference>
<evidence type="ECO:0000256" key="9">
    <source>
        <dbReference type="SAM" id="Phobius"/>
    </source>
</evidence>
<dbReference type="EMBL" id="VLLG01000002">
    <property type="protein sequence ID" value="TWI91015.1"/>
    <property type="molecule type" value="Genomic_DNA"/>
</dbReference>
<protein>
    <submittedName>
        <fullName evidence="10">Putative membrane protein</fullName>
    </submittedName>
</protein>
<dbReference type="InterPro" id="IPR044669">
    <property type="entry name" value="YneE/VCCN1/2-like"/>
</dbReference>
<dbReference type="RefSeq" id="WP_145710187.1">
    <property type="nucleotide sequence ID" value="NZ_BAAAFY010000001.1"/>
</dbReference>
<keyword evidence="7 9" id="KW-0472">Membrane</keyword>
<comment type="similarity">
    <text evidence="8">Belongs to the anion channel-forming bestrophin (TC 1.A.46) family.</text>
</comment>
<comment type="subcellular location">
    <subcellularLocation>
        <location evidence="1">Cell membrane</location>
        <topology evidence="1">Multi-pass membrane protein</topology>
    </subcellularLocation>
</comment>
<keyword evidence="11" id="KW-1185">Reference proteome</keyword>
<evidence type="ECO:0000256" key="5">
    <source>
        <dbReference type="ARBA" id="ARBA00022989"/>
    </source>
</evidence>
<sequence>MHTGRHYTVKEMLVWTRKSIYWLVLLAVIPTALYAIWDVKWLAITWVPVALLGTAAAFITGFRNNATYARAWEARKIWGAIVNSSRTWGIMARDLVGHAQASPETLALVHRQLIYRHMAWFTALRFQLREKRSWENIFTRSYNREYARHYYVAEWHTKMEEELKPYLSPEDLQYVLGKKNRATHLIALQSAQLKALAKDGWLDTYRLVELERMLQDFYEQQGKCERIKNFPYPRQFATVNLFFIRLFVCMVPFGMLSEFNKLGEYMVWLTVPFSVLVTWVFMTLERIGESTENPFEGSPNDIPITAMSRTIEIDLREMLDEPEIPPALQPVNNILM</sequence>
<evidence type="ECO:0000256" key="3">
    <source>
        <dbReference type="ARBA" id="ARBA00022475"/>
    </source>
</evidence>
<comment type="caution">
    <text evidence="10">The sequence shown here is derived from an EMBL/GenBank/DDBJ whole genome shotgun (WGS) entry which is preliminary data.</text>
</comment>
<keyword evidence="2" id="KW-0813">Transport</keyword>
<reference evidence="10 11" key="1">
    <citation type="journal article" date="2013" name="Stand. Genomic Sci.">
        <title>Genomic Encyclopedia of Type Strains, Phase I: The one thousand microbial genomes (KMG-I) project.</title>
        <authorList>
            <person name="Kyrpides N.C."/>
            <person name="Woyke T."/>
            <person name="Eisen J.A."/>
            <person name="Garrity G."/>
            <person name="Lilburn T.G."/>
            <person name="Beck B.J."/>
            <person name="Whitman W.B."/>
            <person name="Hugenholtz P."/>
            <person name="Klenk H.P."/>
        </authorList>
    </citation>
    <scope>NUCLEOTIDE SEQUENCE [LARGE SCALE GENOMIC DNA]</scope>
    <source>
        <strain evidence="10 11">DSM 13484</strain>
    </source>
</reference>
<keyword evidence="5 9" id="KW-1133">Transmembrane helix</keyword>
<keyword evidence="6" id="KW-0406">Ion transport</keyword>
<gene>
    <name evidence="10" type="ORF">LX66_0376</name>
</gene>
<evidence type="ECO:0000313" key="11">
    <source>
        <dbReference type="Proteomes" id="UP000316778"/>
    </source>
</evidence>
<organism evidence="10 11">
    <name type="scientific">Chitinophaga japonensis</name>
    <name type="common">Flexibacter japonensis</name>
    <dbReference type="NCBI Taxonomy" id="104662"/>
    <lineage>
        <taxon>Bacteria</taxon>
        <taxon>Pseudomonadati</taxon>
        <taxon>Bacteroidota</taxon>
        <taxon>Chitinophagia</taxon>
        <taxon>Chitinophagales</taxon>
        <taxon>Chitinophagaceae</taxon>
        <taxon>Chitinophaga</taxon>
    </lineage>
</organism>
<feature type="transmembrane region" description="Helical" evidence="9">
    <location>
        <begin position="43"/>
        <end position="62"/>
    </location>
</feature>
<evidence type="ECO:0000256" key="4">
    <source>
        <dbReference type="ARBA" id="ARBA00022692"/>
    </source>
</evidence>
<feature type="transmembrane region" description="Helical" evidence="9">
    <location>
        <begin position="236"/>
        <end position="253"/>
    </location>
</feature>
<evidence type="ECO:0000313" key="10">
    <source>
        <dbReference type="EMBL" id="TWI91015.1"/>
    </source>
</evidence>
<dbReference type="PANTHER" id="PTHR33281:SF19">
    <property type="entry name" value="VOLTAGE-DEPENDENT ANION CHANNEL-FORMING PROTEIN YNEE"/>
    <property type="match status" value="1"/>
</dbReference>